<evidence type="ECO:0000256" key="4">
    <source>
        <dbReference type="ARBA" id="ARBA00023136"/>
    </source>
</evidence>
<dbReference type="Gene3D" id="1.25.10.10">
    <property type="entry name" value="Leucine-rich Repeat Variant"/>
    <property type="match status" value="1"/>
</dbReference>
<dbReference type="InterPro" id="IPR050840">
    <property type="entry name" value="Adaptor_Complx_Large_Subunit"/>
</dbReference>
<keyword evidence="6" id="KW-1185">Reference proteome</keyword>
<proteinExistence type="predicted"/>
<evidence type="ECO:0000256" key="3">
    <source>
        <dbReference type="ARBA" id="ARBA00022927"/>
    </source>
</evidence>
<dbReference type="PANTHER" id="PTHR22780">
    <property type="entry name" value="ADAPTIN, ALPHA/GAMMA/EPSILON"/>
    <property type="match status" value="1"/>
</dbReference>
<dbReference type="Proteomes" id="UP000265520">
    <property type="component" value="Unassembled WGS sequence"/>
</dbReference>
<dbReference type="GO" id="GO:0012505">
    <property type="term" value="C:endomembrane system"/>
    <property type="evidence" value="ECO:0007669"/>
    <property type="project" value="UniProtKB-SubCell"/>
</dbReference>
<organism evidence="5 6">
    <name type="scientific">Trifolium medium</name>
    <dbReference type="NCBI Taxonomy" id="97028"/>
    <lineage>
        <taxon>Eukaryota</taxon>
        <taxon>Viridiplantae</taxon>
        <taxon>Streptophyta</taxon>
        <taxon>Embryophyta</taxon>
        <taxon>Tracheophyta</taxon>
        <taxon>Spermatophyta</taxon>
        <taxon>Magnoliopsida</taxon>
        <taxon>eudicotyledons</taxon>
        <taxon>Gunneridae</taxon>
        <taxon>Pentapetalae</taxon>
        <taxon>rosids</taxon>
        <taxon>fabids</taxon>
        <taxon>Fabales</taxon>
        <taxon>Fabaceae</taxon>
        <taxon>Papilionoideae</taxon>
        <taxon>50 kb inversion clade</taxon>
        <taxon>NPAAA clade</taxon>
        <taxon>Hologalegina</taxon>
        <taxon>IRL clade</taxon>
        <taxon>Trifolieae</taxon>
        <taxon>Trifolium</taxon>
    </lineage>
</organism>
<comment type="subcellular location">
    <subcellularLocation>
        <location evidence="1">Endomembrane system</location>
    </subcellularLocation>
</comment>
<dbReference type="InterPro" id="IPR011989">
    <property type="entry name" value="ARM-like"/>
</dbReference>
<keyword evidence="4" id="KW-0472">Membrane</keyword>
<evidence type="ECO:0000256" key="1">
    <source>
        <dbReference type="ARBA" id="ARBA00004308"/>
    </source>
</evidence>
<comment type="caution">
    <text evidence="5">The sequence shown here is derived from an EMBL/GenBank/DDBJ whole genome shotgun (WGS) entry which is preliminary data.</text>
</comment>
<name>A0A392MYX9_9FABA</name>
<dbReference type="AlphaFoldDB" id="A0A392MYX9"/>
<accession>A0A392MYX9</accession>
<keyword evidence="3" id="KW-0653">Protein transport</keyword>
<evidence type="ECO:0000256" key="2">
    <source>
        <dbReference type="ARBA" id="ARBA00022448"/>
    </source>
</evidence>
<dbReference type="GO" id="GO:0015031">
    <property type="term" value="P:protein transport"/>
    <property type="evidence" value="ECO:0007669"/>
    <property type="project" value="UniProtKB-KW"/>
</dbReference>
<reference evidence="5 6" key="1">
    <citation type="journal article" date="2018" name="Front. Plant Sci.">
        <title>Red Clover (Trifolium pratense) and Zigzag Clover (T. medium) - A Picture of Genomic Similarities and Differences.</title>
        <authorList>
            <person name="Dluhosova J."/>
            <person name="Istvanek J."/>
            <person name="Nedelnik J."/>
            <person name="Repkova J."/>
        </authorList>
    </citation>
    <scope>NUCLEOTIDE SEQUENCE [LARGE SCALE GENOMIC DNA]</scope>
    <source>
        <strain evidence="6">cv. 10/8</strain>
        <tissue evidence="5">Leaf</tissue>
    </source>
</reference>
<keyword evidence="2" id="KW-0813">Transport</keyword>
<dbReference type="EMBL" id="LXQA010023309">
    <property type="protein sequence ID" value="MCH92730.1"/>
    <property type="molecule type" value="Genomic_DNA"/>
</dbReference>
<evidence type="ECO:0000313" key="6">
    <source>
        <dbReference type="Proteomes" id="UP000265520"/>
    </source>
</evidence>
<dbReference type="GO" id="GO:0005737">
    <property type="term" value="C:cytoplasm"/>
    <property type="evidence" value="ECO:0007669"/>
    <property type="project" value="UniProtKB-ARBA"/>
</dbReference>
<evidence type="ECO:0000313" key="5">
    <source>
        <dbReference type="EMBL" id="MCH92730.1"/>
    </source>
</evidence>
<sequence length="136" mass="14488">MGISFSFEYVYRRIGEIIVQFKGNLVLELQQRAIEFNSVISKHQNIRSTLVERMPVLDEATFIGRRAGSLPGAASTATAPSVSLPNGVAKPAAPLVDLLDLSSDDPVAPSSSGGDFLQDLLGVDLSPASQQSGWCL</sequence>
<protein>
    <submittedName>
        <fullName evidence="5">AP-1 complex subunit gamma-2</fullName>
    </submittedName>
</protein>